<organism evidence="2 3">
    <name type="scientific">Paractinoplanes pyxinae</name>
    <dbReference type="NCBI Taxonomy" id="2997416"/>
    <lineage>
        <taxon>Bacteria</taxon>
        <taxon>Bacillati</taxon>
        <taxon>Actinomycetota</taxon>
        <taxon>Actinomycetes</taxon>
        <taxon>Micromonosporales</taxon>
        <taxon>Micromonosporaceae</taxon>
        <taxon>Paractinoplanes</taxon>
    </lineage>
</organism>
<comment type="caution">
    <text evidence="2">The sequence shown here is derived from an EMBL/GenBank/DDBJ whole genome shotgun (WGS) entry which is preliminary data.</text>
</comment>
<keyword evidence="3" id="KW-1185">Reference proteome</keyword>
<proteinExistence type="predicted"/>
<evidence type="ECO:0000313" key="2">
    <source>
        <dbReference type="EMBL" id="MCY1141542.1"/>
    </source>
</evidence>
<dbReference type="Proteomes" id="UP001151002">
    <property type="component" value="Unassembled WGS sequence"/>
</dbReference>
<gene>
    <name evidence="2" type="ORF">OWR29_26390</name>
</gene>
<keyword evidence="1" id="KW-1133">Transmembrane helix</keyword>
<feature type="transmembrane region" description="Helical" evidence="1">
    <location>
        <begin position="25"/>
        <end position="46"/>
    </location>
</feature>
<dbReference type="EMBL" id="JAPNTZ010000009">
    <property type="protein sequence ID" value="MCY1141542.1"/>
    <property type="molecule type" value="Genomic_DNA"/>
</dbReference>
<reference evidence="2" key="1">
    <citation type="submission" date="2022-11" db="EMBL/GenBank/DDBJ databases">
        <authorList>
            <person name="Somphong A."/>
            <person name="Phongsopitanun W."/>
        </authorList>
    </citation>
    <scope>NUCLEOTIDE SEQUENCE</scope>
    <source>
        <strain evidence="2">Pm04-4</strain>
    </source>
</reference>
<evidence type="ECO:0008006" key="4">
    <source>
        <dbReference type="Google" id="ProtNLM"/>
    </source>
</evidence>
<protein>
    <recommendedName>
        <fullName evidence="4">Integral membrane protein</fullName>
    </recommendedName>
</protein>
<sequence>MRTHGQPIVVRGPSRWQRGRPLTSASIRNGVILGAAASAAIGVILLSQQLLLLALTLIGAAVAALIVLASALLARPKAFVTDRRAWYDVEKWCRTILAAWPHVEGIAGIQDVASVIASARWDIARLQDEKGNLVAARDEATFAQYGIDVDDPLRLDLADRRDQVILRLTALDEEIVRRTDRLRTLAEHCIHLGYQPKLAGKELKRRRRAREALAKVDSAIVEAAPWNIRPDPTTDLSEQTAMVVVAYRELIGKNAQDPPSRSWHL</sequence>
<keyword evidence="1" id="KW-0472">Membrane</keyword>
<accession>A0ABT4B4W8</accession>
<evidence type="ECO:0000256" key="1">
    <source>
        <dbReference type="SAM" id="Phobius"/>
    </source>
</evidence>
<keyword evidence="1" id="KW-0812">Transmembrane</keyword>
<dbReference type="RefSeq" id="WP_267565934.1">
    <property type="nucleotide sequence ID" value="NZ_JAPNTZ010000009.1"/>
</dbReference>
<feature type="transmembrane region" description="Helical" evidence="1">
    <location>
        <begin position="52"/>
        <end position="74"/>
    </location>
</feature>
<name>A0ABT4B4W8_9ACTN</name>
<evidence type="ECO:0000313" key="3">
    <source>
        <dbReference type="Proteomes" id="UP001151002"/>
    </source>
</evidence>